<dbReference type="GO" id="GO:0045211">
    <property type="term" value="C:postsynaptic membrane"/>
    <property type="evidence" value="ECO:0007669"/>
    <property type="project" value="TreeGrafter"/>
</dbReference>
<feature type="region of interest" description="Disordered" evidence="5">
    <location>
        <begin position="583"/>
        <end position="617"/>
    </location>
</feature>
<dbReference type="STRING" id="1676925.ENSPKIP00000032268"/>
<evidence type="ECO:0000256" key="4">
    <source>
        <dbReference type="ARBA" id="ARBA00023136"/>
    </source>
</evidence>
<dbReference type="InterPro" id="IPR026910">
    <property type="entry name" value="Shisa"/>
</dbReference>
<feature type="domain" description="Shisa N-terminal" evidence="8">
    <location>
        <begin position="108"/>
        <end position="158"/>
    </location>
</feature>
<evidence type="ECO:0000256" key="3">
    <source>
        <dbReference type="ARBA" id="ARBA00022989"/>
    </source>
</evidence>
<feature type="compositionally biased region" description="Polar residues" evidence="5">
    <location>
        <begin position="242"/>
        <end position="262"/>
    </location>
</feature>
<dbReference type="PANTHER" id="PTHR31774:SF15">
    <property type="entry name" value="PROTEIN SHISA-7-LIKE"/>
    <property type="match status" value="1"/>
</dbReference>
<comment type="subcellular location">
    <subcellularLocation>
        <location evidence="1">Membrane</location>
    </subcellularLocation>
</comment>
<dbReference type="Proteomes" id="UP000261540">
    <property type="component" value="Unplaced"/>
</dbReference>
<reference evidence="9" key="2">
    <citation type="submission" date="2025-09" db="UniProtKB">
        <authorList>
            <consortium name="Ensembl"/>
        </authorList>
    </citation>
    <scope>IDENTIFICATION</scope>
</reference>
<feature type="region of interest" description="Disordered" evidence="5">
    <location>
        <begin position="242"/>
        <end position="275"/>
    </location>
</feature>
<evidence type="ECO:0000256" key="2">
    <source>
        <dbReference type="ARBA" id="ARBA00022692"/>
    </source>
</evidence>
<accession>A0A3B3SPJ1</accession>
<protein>
    <submittedName>
        <fullName evidence="9">Protein shisa-7-like</fullName>
    </submittedName>
</protein>
<sequence length="617" mass="66774">MRPSSNPTMHSASLLLFVISALLVTVFSTSTERPNPKPGSPSLLLLTIQNSKRAASSSGRPKPVVQVEETPPKPLAQVMLRNVTADALKPPLGAAQVAPPPKKLVDVDVCRGYYDVMGQYDLTFNCSKDNFIYCCGTCHYRFCCQHRSNRLDQNSCNNYNSPVWAKTSPPVTIPLDLRSDPDFDPLRQQTNNTVYVIGGVISFTVAVAVGIKVAFHKASRRPRHRDIHVPRSLVDILRHQSSPVQQGERNNSVALGSGTNEGTLGRPSKNLYTPVSQSKDNRIGNLHHNFIHHSGSSPKHTATIERAPRMNNAQLASSGTLLSSKHNNTYARHPSFHHSLHNLAQLPPSYEAAMKPEINRYSSLKRLEKDLDDYSGYYTSKRRPNNAPPSFHSSQHHLPWGGDYTLGARGTLPLHASRPRIHPQSASPVTPNPYPLQPPKSQYNSNFDTLSKPPRRVMSQEQLLTVGDGNTLSKLSKNQQHQYYKAIASAAKSSNTQTPKKSQERLLMSPDRLGEDVGGGVGVGDFGGREQERNVAVPSHGPGAVGRPEVPGGGTGTIGHTARRMAFATKRQNTIEQLHFIPGGGGGGGPPAAAAGTGAGAGGNQGLRTGSKNEVTV</sequence>
<keyword evidence="3 6" id="KW-1133">Transmembrane helix</keyword>
<dbReference type="Ensembl" id="ENSPKIT00000013127.1">
    <property type="protein sequence ID" value="ENSPKIP00000032268.1"/>
    <property type="gene ID" value="ENSPKIG00000012433.1"/>
</dbReference>
<dbReference type="GeneTree" id="ENSGT00940000162254"/>
<dbReference type="PANTHER" id="PTHR31774">
    <property type="entry name" value="PROTEIN SHISA-9-RELATED"/>
    <property type="match status" value="1"/>
</dbReference>
<evidence type="ECO:0000256" key="1">
    <source>
        <dbReference type="ARBA" id="ARBA00004370"/>
    </source>
</evidence>
<dbReference type="GO" id="GO:0032591">
    <property type="term" value="C:dendritic spine membrane"/>
    <property type="evidence" value="ECO:0007669"/>
    <property type="project" value="TreeGrafter"/>
</dbReference>
<dbReference type="RefSeq" id="XP_023685886.1">
    <property type="nucleotide sequence ID" value="XM_023830118.2"/>
</dbReference>
<evidence type="ECO:0000313" key="9">
    <source>
        <dbReference type="Ensembl" id="ENSPKIP00000032268.1"/>
    </source>
</evidence>
<dbReference type="CTD" id="101883130"/>
<feature type="chain" id="PRO_5017356997" evidence="7">
    <location>
        <begin position="29"/>
        <end position="617"/>
    </location>
</feature>
<dbReference type="GeneID" id="111853342"/>
<dbReference type="GO" id="GO:0032281">
    <property type="term" value="C:AMPA glutamate receptor complex"/>
    <property type="evidence" value="ECO:0007669"/>
    <property type="project" value="TreeGrafter"/>
</dbReference>
<feature type="region of interest" description="Disordered" evidence="5">
    <location>
        <begin position="415"/>
        <end position="444"/>
    </location>
</feature>
<organism evidence="9 10">
    <name type="scientific">Paramormyrops kingsleyae</name>
    <dbReference type="NCBI Taxonomy" id="1676925"/>
    <lineage>
        <taxon>Eukaryota</taxon>
        <taxon>Metazoa</taxon>
        <taxon>Chordata</taxon>
        <taxon>Craniata</taxon>
        <taxon>Vertebrata</taxon>
        <taxon>Euteleostomi</taxon>
        <taxon>Actinopterygii</taxon>
        <taxon>Neopterygii</taxon>
        <taxon>Teleostei</taxon>
        <taxon>Osteoglossocephala</taxon>
        <taxon>Osteoglossomorpha</taxon>
        <taxon>Osteoglossiformes</taxon>
        <taxon>Mormyridae</taxon>
        <taxon>Paramormyrops</taxon>
    </lineage>
</organism>
<evidence type="ECO:0000256" key="6">
    <source>
        <dbReference type="SAM" id="Phobius"/>
    </source>
</evidence>
<keyword evidence="7" id="KW-0732">Signal</keyword>
<keyword evidence="4 6" id="KW-0472">Membrane</keyword>
<dbReference type="GO" id="GO:0014069">
    <property type="term" value="C:postsynaptic density"/>
    <property type="evidence" value="ECO:0007669"/>
    <property type="project" value="TreeGrafter"/>
</dbReference>
<dbReference type="AlphaFoldDB" id="A0A3B3SPJ1"/>
<keyword evidence="2 6" id="KW-0812">Transmembrane</keyword>
<feature type="region of interest" description="Disordered" evidence="5">
    <location>
        <begin position="534"/>
        <end position="553"/>
    </location>
</feature>
<reference evidence="9" key="1">
    <citation type="submission" date="2025-08" db="UniProtKB">
        <authorList>
            <consortium name="Ensembl"/>
        </authorList>
    </citation>
    <scope>IDENTIFICATION</scope>
</reference>
<proteinExistence type="predicted"/>
<dbReference type="Pfam" id="PF13908">
    <property type="entry name" value="Shisa_N"/>
    <property type="match status" value="1"/>
</dbReference>
<evidence type="ECO:0000256" key="7">
    <source>
        <dbReference type="SAM" id="SignalP"/>
    </source>
</evidence>
<feature type="signal peptide" evidence="7">
    <location>
        <begin position="1"/>
        <end position="28"/>
    </location>
</feature>
<feature type="transmembrane region" description="Helical" evidence="6">
    <location>
        <begin position="194"/>
        <end position="215"/>
    </location>
</feature>
<feature type="compositionally biased region" description="Polar residues" evidence="5">
    <location>
        <begin position="606"/>
        <end position="617"/>
    </location>
</feature>
<evidence type="ECO:0000259" key="8">
    <source>
        <dbReference type="Pfam" id="PF13908"/>
    </source>
</evidence>
<dbReference type="InterPro" id="IPR053891">
    <property type="entry name" value="Shisa_N"/>
</dbReference>
<keyword evidence="10" id="KW-1185">Reference proteome</keyword>
<dbReference type="GO" id="GO:0048172">
    <property type="term" value="P:regulation of short-term neuronal synaptic plasticity"/>
    <property type="evidence" value="ECO:0007669"/>
    <property type="project" value="TreeGrafter"/>
</dbReference>
<evidence type="ECO:0000256" key="5">
    <source>
        <dbReference type="SAM" id="MobiDB-lite"/>
    </source>
</evidence>
<evidence type="ECO:0000313" key="10">
    <source>
        <dbReference type="Proteomes" id="UP000261540"/>
    </source>
</evidence>
<name>A0A3B3SPJ1_9TELE</name>